<comment type="caution">
    <text evidence="2">The sequence shown here is derived from an EMBL/GenBank/DDBJ whole genome shotgun (WGS) entry which is preliminary data.</text>
</comment>
<evidence type="ECO:0000313" key="3">
    <source>
        <dbReference type="Proteomes" id="UP000638848"/>
    </source>
</evidence>
<dbReference type="AlphaFoldDB" id="A0A917LR73"/>
<keyword evidence="1" id="KW-0732">Signal</keyword>
<dbReference type="EMBL" id="BMEQ01000004">
    <property type="protein sequence ID" value="GGG50728.1"/>
    <property type="molecule type" value="Genomic_DNA"/>
</dbReference>
<proteinExistence type="predicted"/>
<evidence type="ECO:0000256" key="1">
    <source>
        <dbReference type="SAM" id="SignalP"/>
    </source>
</evidence>
<gene>
    <name evidence="2" type="ORF">GCM10011374_11650</name>
</gene>
<evidence type="ECO:0000313" key="2">
    <source>
        <dbReference type="EMBL" id="GGG50728.1"/>
    </source>
</evidence>
<dbReference type="Proteomes" id="UP000638848">
    <property type="component" value="Unassembled WGS sequence"/>
</dbReference>
<feature type="chain" id="PRO_5037196834" evidence="1">
    <location>
        <begin position="42"/>
        <end position="168"/>
    </location>
</feature>
<protein>
    <submittedName>
        <fullName evidence="2">Uncharacterized protein</fullName>
    </submittedName>
</protein>
<keyword evidence="3" id="KW-1185">Reference proteome</keyword>
<sequence>MPRNQGLQKRIRPAARRIALISVLGFAATAGPLAVAPAAEAATTRGGCTLNPLAPILAQDDPKDGERTINYRISLDCAADRRLEVQQEIYVVTPRRSMRKGATTHTRTFKDTGGKFRLSTISRLPDTGAEREDVYHRIRFITRSRDGKWDSGWTEWDTSKTATFKHNK</sequence>
<accession>A0A917LR73</accession>
<reference evidence="2" key="1">
    <citation type="journal article" date="2014" name="Int. J. Syst. Evol. Microbiol.">
        <title>Complete genome sequence of Corynebacterium casei LMG S-19264T (=DSM 44701T), isolated from a smear-ripened cheese.</title>
        <authorList>
            <consortium name="US DOE Joint Genome Institute (JGI-PGF)"/>
            <person name="Walter F."/>
            <person name="Albersmeier A."/>
            <person name="Kalinowski J."/>
            <person name="Ruckert C."/>
        </authorList>
    </citation>
    <scope>NUCLEOTIDE SEQUENCE</scope>
    <source>
        <strain evidence="2">CGMCC 1.12187</strain>
    </source>
</reference>
<feature type="signal peptide" evidence="1">
    <location>
        <begin position="1"/>
        <end position="41"/>
    </location>
</feature>
<name>A0A917LR73_9MICC</name>
<reference evidence="2" key="2">
    <citation type="submission" date="2020-09" db="EMBL/GenBank/DDBJ databases">
        <authorList>
            <person name="Sun Q."/>
            <person name="Zhou Y."/>
        </authorList>
    </citation>
    <scope>NUCLEOTIDE SEQUENCE</scope>
    <source>
        <strain evidence="2">CGMCC 1.12187</strain>
    </source>
</reference>
<organism evidence="2 3">
    <name type="scientific">Kocuria dechangensis</name>
    <dbReference type="NCBI Taxonomy" id="1176249"/>
    <lineage>
        <taxon>Bacteria</taxon>
        <taxon>Bacillati</taxon>
        <taxon>Actinomycetota</taxon>
        <taxon>Actinomycetes</taxon>
        <taxon>Micrococcales</taxon>
        <taxon>Micrococcaceae</taxon>
        <taxon>Kocuria</taxon>
    </lineage>
</organism>